<accession>A0A7E4VBP4</accession>
<sequence length="121" mass="14125">MNDGYITYGSMPSNSFLLRIESTIPELEKLVTSLRQMCFDGSAEVSILRKKLLAQSRMLSHKDQEIACLNAEVDLLLQAIHKKDYTIEWYASSLTHDEKFQIKKQFTTFSKLFDLLRKFFH</sequence>
<evidence type="ECO:0000313" key="1">
    <source>
        <dbReference type="Proteomes" id="UP000492821"/>
    </source>
</evidence>
<protein>
    <submittedName>
        <fullName evidence="2">GTP-binding protein</fullName>
    </submittedName>
</protein>
<organism evidence="1 2">
    <name type="scientific">Panagrellus redivivus</name>
    <name type="common">Microworm</name>
    <dbReference type="NCBI Taxonomy" id="6233"/>
    <lineage>
        <taxon>Eukaryota</taxon>
        <taxon>Metazoa</taxon>
        <taxon>Ecdysozoa</taxon>
        <taxon>Nematoda</taxon>
        <taxon>Chromadorea</taxon>
        <taxon>Rhabditida</taxon>
        <taxon>Tylenchina</taxon>
        <taxon>Panagrolaimomorpha</taxon>
        <taxon>Panagrolaimoidea</taxon>
        <taxon>Panagrolaimidae</taxon>
        <taxon>Panagrellus</taxon>
    </lineage>
</organism>
<reference evidence="2" key="2">
    <citation type="submission" date="2020-10" db="UniProtKB">
        <authorList>
            <consortium name="WormBaseParasite"/>
        </authorList>
    </citation>
    <scope>IDENTIFICATION</scope>
</reference>
<evidence type="ECO:0000313" key="2">
    <source>
        <dbReference type="WBParaSite" id="Pan_g19066.t1"/>
    </source>
</evidence>
<proteinExistence type="predicted"/>
<dbReference type="Proteomes" id="UP000492821">
    <property type="component" value="Unassembled WGS sequence"/>
</dbReference>
<dbReference type="AlphaFoldDB" id="A0A7E4VBP4"/>
<reference evidence="1" key="1">
    <citation type="journal article" date="2013" name="Genetics">
        <title>The draft genome and transcriptome of Panagrellus redivivus are shaped by the harsh demands of a free-living lifestyle.</title>
        <authorList>
            <person name="Srinivasan J."/>
            <person name="Dillman A.R."/>
            <person name="Macchietto M.G."/>
            <person name="Heikkinen L."/>
            <person name="Lakso M."/>
            <person name="Fracchia K.M."/>
            <person name="Antoshechkin I."/>
            <person name="Mortazavi A."/>
            <person name="Wong G."/>
            <person name="Sternberg P.W."/>
        </authorList>
    </citation>
    <scope>NUCLEOTIDE SEQUENCE [LARGE SCALE GENOMIC DNA]</scope>
    <source>
        <strain evidence="1">MT8872</strain>
    </source>
</reference>
<dbReference type="WBParaSite" id="Pan_g19066.t1">
    <property type="protein sequence ID" value="Pan_g19066.t1"/>
    <property type="gene ID" value="Pan_g19066"/>
</dbReference>
<keyword evidence="1" id="KW-1185">Reference proteome</keyword>
<name>A0A7E4VBP4_PANRE</name>